<organism evidence="1 2">
    <name type="scientific">Paenalkalicoccus suaedae</name>
    <dbReference type="NCBI Taxonomy" id="2592382"/>
    <lineage>
        <taxon>Bacteria</taxon>
        <taxon>Bacillati</taxon>
        <taxon>Bacillota</taxon>
        <taxon>Bacilli</taxon>
        <taxon>Bacillales</taxon>
        <taxon>Bacillaceae</taxon>
        <taxon>Paenalkalicoccus</taxon>
    </lineage>
</organism>
<gene>
    <name evidence="1" type="ORF">FLK61_00225</name>
</gene>
<accession>A0A856MBR6</accession>
<evidence type="ECO:0000313" key="1">
    <source>
        <dbReference type="EMBL" id="QDK92276.1"/>
    </source>
</evidence>
<sequence>MSRELANYSSSGSVVVKRSPAVRARKVKGSAGTRARKITADGKYIPSQNLRRTISKMNSNVRSLNDLLNKSNQIKSDQENR</sequence>
<protein>
    <submittedName>
        <fullName evidence="1">Uncharacterized protein</fullName>
    </submittedName>
</protein>
<dbReference type="RefSeq" id="WP_013603240.1">
    <property type="nucleotide sequence ID" value="NZ_CP041370.1"/>
</dbReference>
<name>A0A856MBR6_9BACI</name>
<dbReference type="KEGG" id="psua:FLK61_00225"/>
<dbReference type="EMBL" id="CP041370">
    <property type="protein sequence ID" value="QDK92276.1"/>
    <property type="molecule type" value="Genomic_DNA"/>
</dbReference>
<proteinExistence type="predicted"/>
<dbReference type="GeneID" id="39574269"/>
<geneLocation type="plasmid" evidence="1 2">
    <name>unnamed1</name>
</geneLocation>
<keyword evidence="1" id="KW-0614">Plasmid</keyword>
<keyword evidence="2" id="KW-1185">Reference proteome</keyword>
<reference evidence="1 2" key="1">
    <citation type="submission" date="2019-07" db="EMBL/GenBank/DDBJ databases">
        <title>Bacillus alkalisoli sp. nov. isolated from saline soil.</title>
        <authorList>
            <person name="Sun J.-Q."/>
            <person name="Xu L."/>
        </authorList>
    </citation>
    <scope>NUCLEOTIDE SEQUENCE [LARGE SCALE GENOMIC DNA]</scope>
    <source>
        <strain evidence="1 2">M4U3P1</strain>
        <plasmid evidence="1 2">unnamed1</plasmid>
    </source>
</reference>
<dbReference type="Proteomes" id="UP000318138">
    <property type="component" value="Plasmid unnamed1"/>
</dbReference>
<dbReference type="AlphaFoldDB" id="A0A856MBR6"/>
<evidence type="ECO:0000313" key="2">
    <source>
        <dbReference type="Proteomes" id="UP000318138"/>
    </source>
</evidence>